<organism evidence="2 3">
    <name type="scientific">Pilibacter termitis</name>
    <dbReference type="NCBI Taxonomy" id="263852"/>
    <lineage>
        <taxon>Bacteria</taxon>
        <taxon>Bacillati</taxon>
        <taxon>Bacillota</taxon>
        <taxon>Bacilli</taxon>
        <taxon>Lactobacillales</taxon>
        <taxon>Enterococcaceae</taxon>
        <taxon>Pilibacter</taxon>
    </lineage>
</organism>
<feature type="domain" description="NTP pyrophosphohydrolase MazG-like" evidence="1">
    <location>
        <begin position="35"/>
        <end position="110"/>
    </location>
</feature>
<dbReference type="PIRSF" id="PIRSF029904">
    <property type="entry name" value="UCP029904_pph"/>
    <property type="match status" value="1"/>
</dbReference>
<proteinExistence type="predicted"/>
<dbReference type="Pfam" id="PF03819">
    <property type="entry name" value="MazG"/>
    <property type="match status" value="1"/>
</dbReference>
<keyword evidence="3" id="KW-1185">Reference proteome</keyword>
<evidence type="ECO:0000313" key="2">
    <source>
        <dbReference type="EMBL" id="SJZ73054.1"/>
    </source>
</evidence>
<dbReference type="Proteomes" id="UP000190328">
    <property type="component" value="Unassembled WGS sequence"/>
</dbReference>
<evidence type="ECO:0000259" key="1">
    <source>
        <dbReference type="Pfam" id="PF03819"/>
    </source>
</evidence>
<dbReference type="InterPro" id="IPR012359">
    <property type="entry name" value="MazG-related_YpjD"/>
</dbReference>
<dbReference type="EMBL" id="FUXI01000012">
    <property type="protein sequence ID" value="SJZ73054.1"/>
    <property type="molecule type" value="Genomic_DNA"/>
</dbReference>
<protein>
    <submittedName>
        <fullName evidence="2">NTP pyrophosphatase, house-cleaning of non-canonical NTPs</fullName>
    </submittedName>
</protein>
<evidence type="ECO:0000313" key="3">
    <source>
        <dbReference type="Proteomes" id="UP000190328"/>
    </source>
</evidence>
<dbReference type="PANTHER" id="PTHR42692:SF1">
    <property type="entry name" value="NUCLEOTIDE PYROPHOSPHOHYDROLASE"/>
    <property type="match status" value="1"/>
</dbReference>
<dbReference type="SUPFAM" id="SSF101386">
    <property type="entry name" value="all-alpha NTP pyrophosphatases"/>
    <property type="match status" value="1"/>
</dbReference>
<dbReference type="InterPro" id="IPR004518">
    <property type="entry name" value="MazG-like_dom"/>
</dbReference>
<dbReference type="OrthoDB" id="9807397at2"/>
<reference evidence="2 3" key="1">
    <citation type="submission" date="2017-02" db="EMBL/GenBank/DDBJ databases">
        <authorList>
            <person name="Peterson S.W."/>
        </authorList>
    </citation>
    <scope>NUCLEOTIDE SEQUENCE [LARGE SCALE GENOMIC DNA]</scope>
    <source>
        <strain evidence="2 3">ATCC BAA-1030</strain>
    </source>
</reference>
<sequence length="123" mass="14543">MKDFSNFQEKTLKEMQVELDDYIAQFKKGYFPPMSQMVRMSEEVGELSREVMHVYGEKQKKENEPNGSISEELGDVLVVVMLLANSLNIDLTDTFEKNMEKFYKRDTYRFERVDEETSAFENE</sequence>
<dbReference type="STRING" id="263852.SAMN02745116_01285"/>
<gene>
    <name evidence="2" type="ORF">SAMN02745116_01285</name>
</gene>
<dbReference type="InterPro" id="IPR047046">
    <property type="entry name" value="YpjD/YvdC"/>
</dbReference>
<dbReference type="Gene3D" id="1.10.287.1080">
    <property type="entry name" value="MazG-like"/>
    <property type="match status" value="1"/>
</dbReference>
<dbReference type="PANTHER" id="PTHR42692">
    <property type="entry name" value="NUCLEOTIDE PYROPHOSPHOHYDROLASE"/>
    <property type="match status" value="1"/>
</dbReference>
<dbReference type="CDD" id="cd11531">
    <property type="entry name" value="NTP-PPase_BsYpjD"/>
    <property type="match status" value="1"/>
</dbReference>
<dbReference type="AlphaFoldDB" id="A0A1T4N1R8"/>
<dbReference type="RefSeq" id="WP_078807215.1">
    <property type="nucleotide sequence ID" value="NZ_FUXI01000012.1"/>
</dbReference>
<name>A0A1T4N1R8_9ENTE</name>
<accession>A0A1T4N1R8</accession>